<evidence type="ECO:0000313" key="1">
    <source>
        <dbReference type="EMBL" id="EIT69727.1"/>
    </source>
</evidence>
<proteinExistence type="predicted"/>
<dbReference type="Gene3D" id="1.25.40.10">
    <property type="entry name" value="Tetratricopeptide repeat domain"/>
    <property type="match status" value="1"/>
</dbReference>
<dbReference type="SUPFAM" id="SSF48452">
    <property type="entry name" value="TPR-like"/>
    <property type="match status" value="1"/>
</dbReference>
<dbReference type="AlphaFoldDB" id="I7ZDE9"/>
<dbReference type="EMBL" id="AKGD01000002">
    <property type="protein sequence ID" value="EIT69727.1"/>
    <property type="molecule type" value="Genomic_DNA"/>
</dbReference>
<dbReference type="InterPro" id="IPR011990">
    <property type="entry name" value="TPR-like_helical_dom_sf"/>
</dbReference>
<name>I7ZDE9_9GAMM</name>
<sequence length="386" mass="40785">MAFAAGKQTISAEVGAPLQEAQKALQSKNYKEASAKISAAEAAGKGKLTSYESFVIEQLKSSAALGQGDYKSALAAYDQILASPELPEGEKVQRLDAYVKIAYTAKDYAKTAEAIQKYKAAGGTSPDTLGLYAQSLYLAGKYKEAGAELTSQINALEAAGKKPTDTQLQLLASCALKQNDMNAYAAALEKIVTFTPKPEYWLDLIVRTGNKAGFSPALTLDTYRLRKATGTMEKTGDYMEAAQLALQAGYPAEAKGFVDEGYSKKLLGEGADAPRHQRLKDLVAKKLTEDQATLAEGEKAAAAQATGDALVATGFNLVTYGQNDKGLQLIQQGIAKGGLKAPEQAKLHLGVAQVLAGKKSEANKTFAGVGGTDGSKDLARLWTLVR</sequence>
<dbReference type="STRING" id="1172194.WQQ_33090"/>
<reference evidence="1 2" key="1">
    <citation type="journal article" date="2012" name="J. Bacteriol.">
        <title>Genome Sequence of n-Alkane-Degrading Hydrocarboniphaga effusa Strain AP103T (ATCC BAA-332T).</title>
        <authorList>
            <person name="Chang H.K."/>
            <person name="Zylstra G.J."/>
            <person name="Chae J.C."/>
        </authorList>
    </citation>
    <scope>NUCLEOTIDE SEQUENCE [LARGE SCALE GENOMIC DNA]</scope>
    <source>
        <strain evidence="1 2">AP103</strain>
    </source>
</reference>
<dbReference type="Proteomes" id="UP000003704">
    <property type="component" value="Unassembled WGS sequence"/>
</dbReference>
<gene>
    <name evidence="1" type="ORF">WQQ_33090</name>
</gene>
<keyword evidence="2" id="KW-1185">Reference proteome</keyword>
<evidence type="ECO:0000313" key="2">
    <source>
        <dbReference type="Proteomes" id="UP000003704"/>
    </source>
</evidence>
<protein>
    <submittedName>
        <fullName evidence="1">Uncharacterized protein</fullName>
    </submittedName>
</protein>
<organism evidence="1 2">
    <name type="scientific">Hydrocarboniphaga effusa AP103</name>
    <dbReference type="NCBI Taxonomy" id="1172194"/>
    <lineage>
        <taxon>Bacteria</taxon>
        <taxon>Pseudomonadati</taxon>
        <taxon>Pseudomonadota</taxon>
        <taxon>Gammaproteobacteria</taxon>
        <taxon>Nevskiales</taxon>
        <taxon>Nevskiaceae</taxon>
        <taxon>Hydrocarboniphaga</taxon>
    </lineage>
</organism>
<accession>I7ZDE9</accession>
<comment type="caution">
    <text evidence="1">The sequence shown here is derived from an EMBL/GenBank/DDBJ whole genome shotgun (WGS) entry which is preliminary data.</text>
</comment>